<evidence type="ECO:0000313" key="3">
    <source>
        <dbReference type="Proteomes" id="UP000054270"/>
    </source>
</evidence>
<organism evidence="2 3">
    <name type="scientific">Hypholoma sublateritium (strain FD-334 SS-4)</name>
    <dbReference type="NCBI Taxonomy" id="945553"/>
    <lineage>
        <taxon>Eukaryota</taxon>
        <taxon>Fungi</taxon>
        <taxon>Dikarya</taxon>
        <taxon>Basidiomycota</taxon>
        <taxon>Agaricomycotina</taxon>
        <taxon>Agaricomycetes</taxon>
        <taxon>Agaricomycetidae</taxon>
        <taxon>Agaricales</taxon>
        <taxon>Agaricineae</taxon>
        <taxon>Strophariaceae</taxon>
        <taxon>Hypholoma</taxon>
    </lineage>
</organism>
<evidence type="ECO:0000313" key="2">
    <source>
        <dbReference type="EMBL" id="KJA21966.1"/>
    </source>
</evidence>
<dbReference type="Proteomes" id="UP000054270">
    <property type="component" value="Unassembled WGS sequence"/>
</dbReference>
<keyword evidence="3" id="KW-1185">Reference proteome</keyword>
<accession>A0A0D2NZQ8</accession>
<gene>
    <name evidence="2" type="ORF">HYPSUDRAFT_55099</name>
</gene>
<reference evidence="3" key="1">
    <citation type="submission" date="2014-04" db="EMBL/GenBank/DDBJ databases">
        <title>Evolutionary Origins and Diversification of the Mycorrhizal Mutualists.</title>
        <authorList>
            <consortium name="DOE Joint Genome Institute"/>
            <consortium name="Mycorrhizal Genomics Consortium"/>
            <person name="Kohler A."/>
            <person name="Kuo A."/>
            <person name="Nagy L.G."/>
            <person name="Floudas D."/>
            <person name="Copeland A."/>
            <person name="Barry K.W."/>
            <person name="Cichocki N."/>
            <person name="Veneault-Fourrey C."/>
            <person name="LaButti K."/>
            <person name="Lindquist E.A."/>
            <person name="Lipzen A."/>
            <person name="Lundell T."/>
            <person name="Morin E."/>
            <person name="Murat C."/>
            <person name="Riley R."/>
            <person name="Ohm R."/>
            <person name="Sun H."/>
            <person name="Tunlid A."/>
            <person name="Henrissat B."/>
            <person name="Grigoriev I.V."/>
            <person name="Hibbett D.S."/>
            <person name="Martin F."/>
        </authorList>
    </citation>
    <scope>NUCLEOTIDE SEQUENCE [LARGE SCALE GENOMIC DNA]</scope>
    <source>
        <strain evidence="3">FD-334 SS-4</strain>
    </source>
</reference>
<dbReference type="EMBL" id="KN817553">
    <property type="protein sequence ID" value="KJA21966.1"/>
    <property type="molecule type" value="Genomic_DNA"/>
</dbReference>
<feature type="region of interest" description="Disordered" evidence="1">
    <location>
        <begin position="213"/>
        <end position="242"/>
    </location>
</feature>
<proteinExistence type="predicted"/>
<dbReference type="AlphaFoldDB" id="A0A0D2NZQ8"/>
<protein>
    <submittedName>
        <fullName evidence="2">Uncharacterized protein</fullName>
    </submittedName>
</protein>
<evidence type="ECO:0000256" key="1">
    <source>
        <dbReference type="SAM" id="MobiDB-lite"/>
    </source>
</evidence>
<name>A0A0D2NZQ8_HYPSF</name>
<sequence>MSISVSSSASVGITVQESAQSEQGAYRLRRGDKAHRRIDHYFRQSIITPGQTVLRESENAQRSLRACPRRLPHLRVAPPYIFYRPVPSGRTSTAVSAPLGRQWPITLAHLTAMQRARMCRLAHRVPYPTFAIVQLLLHAERAYSCLDATSIRTIIYCAEPAESKSRTAKLENHLRHSRSAGSPEVRGLCIYRLPDFTAPDRRVFLSDEVQRATAPPEPLQLSEDQPTSGPHAFARPEPTIRM</sequence>